<dbReference type="InterPro" id="IPR000523">
    <property type="entry name" value="Mg_chelatse_chII-like_cat_dom"/>
</dbReference>
<evidence type="ECO:0000256" key="2">
    <source>
        <dbReference type="ARBA" id="ARBA00022741"/>
    </source>
</evidence>
<dbReference type="InterPro" id="IPR027417">
    <property type="entry name" value="P-loop_NTPase"/>
</dbReference>
<dbReference type="PANTHER" id="PTHR32039:SF7">
    <property type="entry name" value="COMPETENCE PROTEIN COMM"/>
    <property type="match status" value="1"/>
</dbReference>
<feature type="domain" description="AAA+ ATPase" evidence="4">
    <location>
        <begin position="215"/>
        <end position="402"/>
    </location>
</feature>
<evidence type="ECO:0000313" key="6">
    <source>
        <dbReference type="Proteomes" id="UP000269097"/>
    </source>
</evidence>
<dbReference type="SMART" id="SM00382">
    <property type="entry name" value="AAA"/>
    <property type="match status" value="1"/>
</dbReference>
<dbReference type="InterPro" id="IPR014721">
    <property type="entry name" value="Ribsml_uS5_D2-typ_fold_subgr"/>
</dbReference>
<evidence type="ECO:0000259" key="4">
    <source>
        <dbReference type="SMART" id="SM00382"/>
    </source>
</evidence>
<evidence type="ECO:0000256" key="3">
    <source>
        <dbReference type="ARBA" id="ARBA00022840"/>
    </source>
</evidence>
<dbReference type="Gene3D" id="3.30.230.10">
    <property type="match status" value="1"/>
</dbReference>
<dbReference type="SUPFAM" id="SSF54211">
    <property type="entry name" value="Ribosomal protein S5 domain 2-like"/>
    <property type="match status" value="1"/>
</dbReference>
<dbReference type="PANTHER" id="PTHR32039">
    <property type="entry name" value="MAGNESIUM-CHELATASE SUBUNIT CHLI"/>
    <property type="match status" value="1"/>
</dbReference>
<dbReference type="InterPro" id="IPR001208">
    <property type="entry name" value="MCM_dom"/>
</dbReference>
<dbReference type="InterPro" id="IPR025158">
    <property type="entry name" value="Mg_chelat-rel_C"/>
</dbReference>
<dbReference type="InterPro" id="IPR004482">
    <property type="entry name" value="Mg_chelat-rel"/>
</dbReference>
<evidence type="ECO:0000256" key="1">
    <source>
        <dbReference type="ARBA" id="ARBA00006354"/>
    </source>
</evidence>
<proteinExistence type="inferred from homology"/>
<dbReference type="SUPFAM" id="SSF52540">
    <property type="entry name" value="P-loop containing nucleoside triphosphate hydrolases"/>
    <property type="match status" value="1"/>
</dbReference>
<gene>
    <name evidence="5" type="ORF">EAV92_04925</name>
</gene>
<dbReference type="Gene3D" id="3.40.50.300">
    <property type="entry name" value="P-loop containing nucleotide triphosphate hydrolases"/>
    <property type="match status" value="1"/>
</dbReference>
<dbReference type="KEGG" id="coh:EAV92_04925"/>
<keyword evidence="3 5" id="KW-0067">ATP-binding</keyword>
<protein>
    <submittedName>
        <fullName evidence="5">ATP-binding protein</fullName>
    </submittedName>
</protein>
<dbReference type="GO" id="GO:0005524">
    <property type="term" value="F:ATP binding"/>
    <property type="evidence" value="ECO:0007669"/>
    <property type="project" value="UniProtKB-KW"/>
</dbReference>
<dbReference type="Pfam" id="PF01078">
    <property type="entry name" value="Mg_chelatase"/>
    <property type="match status" value="1"/>
</dbReference>
<dbReference type="Pfam" id="PF13541">
    <property type="entry name" value="ChlI"/>
    <property type="match status" value="1"/>
</dbReference>
<sequence length="511" mass="55246">MYVKMTGASVLGIEGRLIEVEVDIRPGLPQVNVVGLADTAVRESVERVRAAVQNGGLKFPMDRITVNLAPADMRKEGSSFDLAIAAGILCASGQLDPARVEDALLIGELALNGDVRAVPGVLPMTERARNAGMRRVVVPLGAVAEARLIEGIEVEGIGSIRDWLDGPTSAASTASVTMSKEDLSKVRFRRDDEPDLVDIVGHAQAKRALIIAAAGMHNILLVGPPGTGKTMLCRRLPGLLPPLTDEDALAVTKIFSVCGKLGDRRTGLIRERPFRAPHHSISSAGLIGGGPVPKPGEVTLAHHGVLFLDEMPEFSRICLESLRQPLEDREVTIGRARAVCRFPARFMLAASMNPCPCGFYGGNSATDRPCTCSEAAVQRYRSRMSGPLSDRIDLQVELPRQSARPADPALITTEQARAMVMEAYERQRARYTRHGISWNSELQGPLLKKYAALTPSGERLLSDVYDRLGLSFRAHDRILKMSRTIADLAGRDTIGEGDVAEAIQFRCLDKG</sequence>
<accession>A0A3G3JUQ6</accession>
<organism evidence="5 6">
    <name type="scientific">Cohnella candidum</name>
    <dbReference type="NCBI Taxonomy" id="2674991"/>
    <lineage>
        <taxon>Bacteria</taxon>
        <taxon>Bacillati</taxon>
        <taxon>Bacillota</taxon>
        <taxon>Bacilli</taxon>
        <taxon>Bacillales</taxon>
        <taxon>Paenibacillaceae</taxon>
        <taxon>Cohnella</taxon>
    </lineage>
</organism>
<dbReference type="EMBL" id="CP033433">
    <property type="protein sequence ID" value="AYQ71965.1"/>
    <property type="molecule type" value="Genomic_DNA"/>
</dbReference>
<dbReference type="InterPro" id="IPR003593">
    <property type="entry name" value="AAA+_ATPase"/>
</dbReference>
<dbReference type="NCBIfam" id="TIGR00368">
    <property type="entry name" value="YifB family Mg chelatase-like AAA ATPase"/>
    <property type="match status" value="1"/>
</dbReference>
<keyword evidence="2" id="KW-0547">Nucleotide-binding</keyword>
<reference evidence="5 6" key="1">
    <citation type="submission" date="2018-10" db="EMBL/GenBank/DDBJ databases">
        <title>Genome Sequence of Cohnella sp.</title>
        <authorList>
            <person name="Srinivasan S."/>
            <person name="Kim M.K."/>
        </authorList>
    </citation>
    <scope>NUCLEOTIDE SEQUENCE [LARGE SCALE GENOMIC DNA]</scope>
    <source>
        <strain evidence="5 6">18JY8-7</strain>
    </source>
</reference>
<comment type="similarity">
    <text evidence="1">Belongs to the Mg-chelatase subunits D/I family. ComM subfamily.</text>
</comment>
<dbReference type="InterPro" id="IPR045006">
    <property type="entry name" value="CHLI-like"/>
</dbReference>
<name>A0A3G3JUQ6_9BACL</name>
<dbReference type="GO" id="GO:0003677">
    <property type="term" value="F:DNA binding"/>
    <property type="evidence" value="ECO:0007669"/>
    <property type="project" value="InterPro"/>
</dbReference>
<evidence type="ECO:0000313" key="5">
    <source>
        <dbReference type="EMBL" id="AYQ71965.1"/>
    </source>
</evidence>
<dbReference type="RefSeq" id="WP_123040026.1">
    <property type="nucleotide sequence ID" value="NZ_CP033433.1"/>
</dbReference>
<dbReference type="Proteomes" id="UP000269097">
    <property type="component" value="Chromosome"/>
</dbReference>
<dbReference type="InterPro" id="IPR020568">
    <property type="entry name" value="Ribosomal_Su5_D2-typ_SF"/>
</dbReference>
<keyword evidence="6" id="KW-1185">Reference proteome</keyword>
<dbReference type="Pfam" id="PF13335">
    <property type="entry name" value="Mg_chelatase_C"/>
    <property type="match status" value="1"/>
</dbReference>
<dbReference type="PRINTS" id="PR01657">
    <property type="entry name" value="MCMFAMILY"/>
</dbReference>
<dbReference type="AlphaFoldDB" id="A0A3G3JUQ6"/>